<comment type="caution">
    <text evidence="4">The sequence shown here is derived from an EMBL/GenBank/DDBJ whole genome shotgun (WGS) entry which is preliminary data.</text>
</comment>
<evidence type="ECO:0000256" key="1">
    <source>
        <dbReference type="ARBA" id="ARBA00022763"/>
    </source>
</evidence>
<proteinExistence type="predicted"/>
<dbReference type="Proteomes" id="UP000187203">
    <property type="component" value="Unassembled WGS sequence"/>
</dbReference>
<reference evidence="5" key="1">
    <citation type="submission" date="2013-09" db="EMBL/GenBank/DDBJ databases">
        <title>Corchorus olitorius genome sequencing.</title>
        <authorList>
            <person name="Alam M."/>
            <person name="Haque M.S."/>
            <person name="Islam M.S."/>
            <person name="Emdad E.M."/>
            <person name="Islam M.M."/>
            <person name="Ahmed B."/>
            <person name="Halim A."/>
            <person name="Hossen Q.M.M."/>
            <person name="Hossain M.Z."/>
            <person name="Ahmed R."/>
            <person name="Khan M.M."/>
            <person name="Islam R."/>
            <person name="Rashid M.M."/>
            <person name="Khan S.A."/>
            <person name="Rahman M.S."/>
            <person name="Alam M."/>
            <person name="Yahiya A.S."/>
            <person name="Khan M.S."/>
            <person name="Azam M.S."/>
            <person name="Haque T."/>
            <person name="Lashkar M.Z.H."/>
            <person name="Akhand A.I."/>
            <person name="Morshed G."/>
            <person name="Roy S."/>
            <person name="Uddin K.S."/>
            <person name="Rabeya T."/>
            <person name="Hossain A.S."/>
            <person name="Chowdhury A."/>
            <person name="Snigdha A.R."/>
            <person name="Mortoza M.S."/>
            <person name="Matin S.A."/>
            <person name="Hoque S.M.E."/>
            <person name="Islam M.K."/>
            <person name="Roy D.K."/>
            <person name="Haider R."/>
            <person name="Moosa M.M."/>
            <person name="Elias S.M."/>
            <person name="Hasan A.M."/>
            <person name="Jahan S."/>
            <person name="Shafiuddin M."/>
            <person name="Mahmood N."/>
            <person name="Shommy N.S."/>
        </authorList>
    </citation>
    <scope>NUCLEOTIDE SEQUENCE [LARGE SCALE GENOMIC DNA]</scope>
    <source>
        <strain evidence="5">cv. O-4</strain>
    </source>
</reference>
<dbReference type="AlphaFoldDB" id="A0A1R3HGG5"/>
<keyword evidence="1" id="KW-0227">DNA damage</keyword>
<feature type="domain" description="Morc S5" evidence="3">
    <location>
        <begin position="76"/>
        <end position="171"/>
    </location>
</feature>
<dbReference type="OrthoDB" id="757982at2759"/>
<dbReference type="InterPro" id="IPR045261">
    <property type="entry name" value="MORC_ATPase"/>
</dbReference>
<keyword evidence="2" id="KW-0234">DNA repair</keyword>
<dbReference type="PANTHER" id="PTHR23336:SF50">
    <property type="entry name" value="PROTEIN MICRORCHIDIA 1-RELATED"/>
    <property type="match status" value="1"/>
</dbReference>
<name>A0A1R3HGG5_9ROSI</name>
<evidence type="ECO:0000313" key="5">
    <source>
        <dbReference type="Proteomes" id="UP000187203"/>
    </source>
</evidence>
<evidence type="ECO:0000256" key="2">
    <source>
        <dbReference type="ARBA" id="ARBA00023204"/>
    </source>
</evidence>
<keyword evidence="5" id="KW-1185">Reference proteome</keyword>
<evidence type="ECO:0000313" key="4">
    <source>
        <dbReference type="EMBL" id="OMO69411.1"/>
    </source>
</evidence>
<evidence type="ECO:0000259" key="3">
    <source>
        <dbReference type="Pfam" id="PF17942"/>
    </source>
</evidence>
<organism evidence="4 5">
    <name type="scientific">Corchorus olitorius</name>
    <dbReference type="NCBI Taxonomy" id="93759"/>
    <lineage>
        <taxon>Eukaryota</taxon>
        <taxon>Viridiplantae</taxon>
        <taxon>Streptophyta</taxon>
        <taxon>Embryophyta</taxon>
        <taxon>Tracheophyta</taxon>
        <taxon>Spermatophyta</taxon>
        <taxon>Magnoliopsida</taxon>
        <taxon>eudicotyledons</taxon>
        <taxon>Gunneridae</taxon>
        <taxon>Pentapetalae</taxon>
        <taxon>rosids</taxon>
        <taxon>malvids</taxon>
        <taxon>Malvales</taxon>
        <taxon>Malvaceae</taxon>
        <taxon>Grewioideae</taxon>
        <taxon>Apeibeae</taxon>
        <taxon>Corchorus</taxon>
    </lineage>
</organism>
<gene>
    <name evidence="4" type="ORF">COLO4_29075</name>
</gene>
<protein>
    <submittedName>
        <fullName evidence="4">MORC family CW-type zinc finger protein 3</fullName>
    </submittedName>
</protein>
<dbReference type="PANTHER" id="PTHR23336">
    <property type="entry name" value="ZINC FINGER CW-TYPE COILED-COIL DOMAIN PROTEIN 3"/>
    <property type="match status" value="1"/>
</dbReference>
<dbReference type="GO" id="GO:0006281">
    <property type="term" value="P:DNA repair"/>
    <property type="evidence" value="ECO:0007669"/>
    <property type="project" value="UniProtKB-KW"/>
</dbReference>
<dbReference type="GO" id="GO:0016887">
    <property type="term" value="F:ATP hydrolysis activity"/>
    <property type="evidence" value="ECO:0007669"/>
    <property type="project" value="InterPro"/>
</dbReference>
<dbReference type="Pfam" id="PF17942">
    <property type="entry name" value="Morc6_S5"/>
    <property type="match status" value="1"/>
</dbReference>
<dbReference type="GO" id="GO:0005634">
    <property type="term" value="C:nucleus"/>
    <property type="evidence" value="ECO:0007669"/>
    <property type="project" value="TreeGrafter"/>
</dbReference>
<dbReference type="EMBL" id="AWUE01020217">
    <property type="protein sequence ID" value="OMO69411.1"/>
    <property type="molecule type" value="Genomic_DNA"/>
</dbReference>
<accession>A0A1R3HGG5</accession>
<dbReference type="InterPro" id="IPR041006">
    <property type="entry name" value="Morc_S5"/>
</dbReference>
<sequence>MELIREGVSDGKDIRLYVLPSLANNLPSQLLLRPAGRSIAHLLLDIRLRDEFVRGATKAYKKIAEIQNHIFYRIRYSLRAYASMLYLRPFKNFQIILRAKPVQQFKIADELRYRKVITYKPQLAPGSKELLAYASILCCIYIQVVTSIDCIKEAPALAVSGFNVYHKNCLTRISKV</sequence>